<gene>
    <name evidence="1" type="ORF">LJ755_07400</name>
    <name evidence="2" type="ORF">MUK71_13520</name>
</gene>
<evidence type="ECO:0000313" key="4">
    <source>
        <dbReference type="Proteomes" id="UP001155145"/>
    </source>
</evidence>
<dbReference type="EMBL" id="CP094984">
    <property type="protein sequence ID" value="UON91594.1"/>
    <property type="molecule type" value="Genomic_DNA"/>
</dbReference>
<proteinExistence type="predicted"/>
<evidence type="ECO:0000313" key="3">
    <source>
        <dbReference type="Proteomes" id="UP000829758"/>
    </source>
</evidence>
<dbReference type="AlphaFoldDB" id="A0A9X1M7Z9"/>
<sequence>MRHRRRWLWAVVAVASVALAAYGVVWVSDVLSPETACGWVVRAGDC</sequence>
<keyword evidence="3" id="KW-1185">Reference proteome</keyword>
<dbReference type="EMBL" id="JAJFZT010000004">
    <property type="protein sequence ID" value="MCC3272555.1"/>
    <property type="molecule type" value="Genomic_DNA"/>
</dbReference>
<reference evidence="1" key="1">
    <citation type="submission" date="2021-10" db="EMBL/GenBank/DDBJ databases">
        <title>Novel species in genus Arthrobacter.</title>
        <authorList>
            <person name="Liu Y."/>
        </authorList>
    </citation>
    <scope>NUCLEOTIDE SEQUENCE</scope>
    <source>
        <strain evidence="1">Zg-Y462</strain>
        <strain evidence="3">zg-Y462</strain>
    </source>
</reference>
<dbReference type="Proteomes" id="UP001155145">
    <property type="component" value="Unassembled WGS sequence"/>
</dbReference>
<organism evidence="1 4">
    <name type="scientific">Arthrobacter zhangbolii</name>
    <dbReference type="NCBI Taxonomy" id="2886936"/>
    <lineage>
        <taxon>Bacteria</taxon>
        <taxon>Bacillati</taxon>
        <taxon>Actinomycetota</taxon>
        <taxon>Actinomycetes</taxon>
        <taxon>Micrococcales</taxon>
        <taxon>Micrococcaceae</taxon>
        <taxon>Arthrobacter</taxon>
    </lineage>
</organism>
<dbReference type="Proteomes" id="UP000829758">
    <property type="component" value="Chromosome"/>
</dbReference>
<evidence type="ECO:0000313" key="2">
    <source>
        <dbReference type="EMBL" id="UON91594.1"/>
    </source>
</evidence>
<protein>
    <submittedName>
        <fullName evidence="1">Uncharacterized protein</fullName>
    </submittedName>
</protein>
<evidence type="ECO:0000313" key="1">
    <source>
        <dbReference type="EMBL" id="MCC3272555.1"/>
    </source>
</evidence>
<name>A0A9X1M7Z9_9MICC</name>
<accession>A0A9X1M7Z9</accession>
<dbReference type="RefSeq" id="WP_227902441.1">
    <property type="nucleotide sequence ID" value="NZ_CP094984.1"/>
</dbReference>